<evidence type="ECO:0000313" key="3">
    <source>
        <dbReference type="Proteomes" id="UP000628463"/>
    </source>
</evidence>
<accession>A0ABR7G2F5</accession>
<evidence type="ECO:0000259" key="1">
    <source>
        <dbReference type="Pfam" id="PF13524"/>
    </source>
</evidence>
<comment type="caution">
    <text evidence="2">The sequence shown here is derived from an EMBL/GenBank/DDBJ whole genome shotgun (WGS) entry which is preliminary data.</text>
</comment>
<protein>
    <submittedName>
        <fullName evidence="2">Glycosyltransferase family 1 protein</fullName>
    </submittedName>
</protein>
<feature type="domain" description="Spore protein YkvP/CgeB glycosyl transferase-like" evidence="1">
    <location>
        <begin position="494"/>
        <end position="639"/>
    </location>
</feature>
<dbReference type="InterPro" id="IPR055259">
    <property type="entry name" value="YkvP/CgeB_Glyco_trans-like"/>
</dbReference>
<sequence length="647" mass="75135">MDEKNLSIIVIKSEMSSSFYETLMSVCRQLNYNDNIEVILVDAVDGTAYELCRKYGEDDNTLLLDKVRFVDISSQIFENMAQIKNESVKYAANRRVLILTDSQILQEGIIEKCLLTDRIEVSDDELKSYYNAGTDAFSYLVADRDMLSSIGGWNSSLACNEDYELFIRACNYNCHDKFYPIYSDEYKYPVFKETFLVYAYILGKYASKLRNSGMFNDVLSNWFIQAKNYGIETYFEDCAKNMIGRTECFNAIDKNMNPVLMFYGLKTCNGTLNSFALEFAQALRNKRINVLLLNIDDDNTTENIGKIILNDYRCVIGMQTGLYTERLENGQLLGNLFKCPKFNYVFDHPLYVSWSLMLPVNDLYVLQQDETYSEYITKYYPYVKKSWHFPPAGLIGNLTKTENGKTEKIYDISFIATYNDYRERLDVIKNLPDNIRKISWHMVNQLKNHPNQRAEEALEAVLEKKKITLTEHEFVVTLHKSLEAVRTVTFYIREKIIKTLIESGINVDVFGDSWKKSPYADNKNLIIHDDIDFEKGLDIMAQSRISLNVMSWHKGGMTERIANAMLNYSVCVTDETSYINRHFVAGENIVTFNLDNIDKLPDKIRTVLQDENLQKYIEKNAYKKALSEHTWDNRSDYFMNILGEIEK</sequence>
<reference evidence="2 3" key="1">
    <citation type="submission" date="2020-08" db="EMBL/GenBank/DDBJ databases">
        <title>Genome public.</title>
        <authorList>
            <person name="Liu C."/>
            <person name="Sun Q."/>
        </authorList>
    </citation>
    <scope>NUCLEOTIDE SEQUENCE [LARGE SCALE GENOMIC DNA]</scope>
    <source>
        <strain evidence="2 3">NSJ-43</strain>
    </source>
</reference>
<dbReference type="RefSeq" id="WP_186837288.1">
    <property type="nucleotide sequence ID" value="NZ_JACOPD010000009.1"/>
</dbReference>
<gene>
    <name evidence="2" type="ORF">H8S01_11735</name>
</gene>
<evidence type="ECO:0000313" key="2">
    <source>
        <dbReference type="EMBL" id="MBC5681623.1"/>
    </source>
</evidence>
<dbReference type="Pfam" id="PF13524">
    <property type="entry name" value="Glyco_trans_1_2"/>
    <property type="match status" value="1"/>
</dbReference>
<dbReference type="EMBL" id="JACOPD010000009">
    <property type="protein sequence ID" value="MBC5681623.1"/>
    <property type="molecule type" value="Genomic_DNA"/>
</dbReference>
<keyword evidence="3" id="KW-1185">Reference proteome</keyword>
<proteinExistence type="predicted"/>
<dbReference type="Gene3D" id="3.40.50.2000">
    <property type="entry name" value="Glycogen Phosphorylase B"/>
    <property type="match status" value="1"/>
</dbReference>
<organism evidence="2 3">
    <name type="scientific">Lachnospira hominis</name>
    <name type="common">ex Liu et al. 2021</name>
    <dbReference type="NCBI Taxonomy" id="2763051"/>
    <lineage>
        <taxon>Bacteria</taxon>
        <taxon>Bacillati</taxon>
        <taxon>Bacillota</taxon>
        <taxon>Clostridia</taxon>
        <taxon>Lachnospirales</taxon>
        <taxon>Lachnospiraceae</taxon>
        <taxon>Lachnospira</taxon>
    </lineage>
</organism>
<dbReference type="SUPFAM" id="SSF53756">
    <property type="entry name" value="UDP-Glycosyltransferase/glycogen phosphorylase"/>
    <property type="match status" value="1"/>
</dbReference>
<dbReference type="SUPFAM" id="SSF53448">
    <property type="entry name" value="Nucleotide-diphospho-sugar transferases"/>
    <property type="match status" value="1"/>
</dbReference>
<dbReference type="Proteomes" id="UP000628463">
    <property type="component" value="Unassembled WGS sequence"/>
</dbReference>
<name>A0ABR7G2F5_9FIRM</name>
<dbReference type="InterPro" id="IPR029044">
    <property type="entry name" value="Nucleotide-diphossugar_trans"/>
</dbReference>